<protein>
    <submittedName>
        <fullName evidence="5">Uncharacterized protein</fullName>
    </submittedName>
</protein>
<dbReference type="GO" id="GO:0005634">
    <property type="term" value="C:nucleus"/>
    <property type="evidence" value="ECO:0007669"/>
    <property type="project" value="UniProtKB-SubCell"/>
</dbReference>
<organism evidence="5 6">
    <name type="scientific">Syncephalastrum racemosum</name>
    <name type="common">Filamentous fungus</name>
    <dbReference type="NCBI Taxonomy" id="13706"/>
    <lineage>
        <taxon>Eukaryota</taxon>
        <taxon>Fungi</taxon>
        <taxon>Fungi incertae sedis</taxon>
        <taxon>Mucoromycota</taxon>
        <taxon>Mucoromycotina</taxon>
        <taxon>Mucoromycetes</taxon>
        <taxon>Mucorales</taxon>
        <taxon>Syncephalastraceae</taxon>
        <taxon>Syncephalastrum</taxon>
    </lineage>
</organism>
<evidence type="ECO:0000313" key="5">
    <source>
        <dbReference type="EMBL" id="ORZ02482.1"/>
    </source>
</evidence>
<keyword evidence="6" id="KW-1185">Reference proteome</keyword>
<feature type="region of interest" description="Disordered" evidence="4">
    <location>
        <begin position="76"/>
        <end position="103"/>
    </location>
</feature>
<dbReference type="Proteomes" id="UP000242180">
    <property type="component" value="Unassembled WGS sequence"/>
</dbReference>
<dbReference type="AlphaFoldDB" id="A0A1X2HSC0"/>
<dbReference type="OrthoDB" id="5377312at2759"/>
<evidence type="ECO:0000313" key="6">
    <source>
        <dbReference type="Proteomes" id="UP000242180"/>
    </source>
</evidence>
<sequence>MSRGGFRGGRGGGGPQSGAMQLVSFDLLKDLGSGSLFNVQTALFPPADVPMPRKPTETESREWQLRDECLKMIRATPFHFVPPPPAPDIERYSDKYKQKKEKRGLNDISTDLDFFPEELQSILDPTKAKKRTFLNRFGTEGNGRKEEKKLTLG</sequence>
<evidence type="ECO:0000256" key="2">
    <source>
        <dbReference type="ARBA" id="ARBA00008352"/>
    </source>
</evidence>
<comment type="similarity">
    <text evidence="2">Belongs to the eukaryotic RPC7 RNA polymerase subunit family.</text>
</comment>
<proteinExistence type="inferred from homology"/>
<comment type="caution">
    <text evidence="5">The sequence shown here is derived from an EMBL/GenBank/DDBJ whole genome shotgun (WGS) entry which is preliminary data.</text>
</comment>
<evidence type="ECO:0000256" key="3">
    <source>
        <dbReference type="ARBA" id="ARBA00023242"/>
    </source>
</evidence>
<keyword evidence="3" id="KW-0539">Nucleus</keyword>
<dbReference type="STRING" id="13706.A0A1X2HSC0"/>
<reference evidence="5 6" key="1">
    <citation type="submission" date="2016-07" db="EMBL/GenBank/DDBJ databases">
        <title>Pervasive Adenine N6-methylation of Active Genes in Fungi.</title>
        <authorList>
            <consortium name="DOE Joint Genome Institute"/>
            <person name="Mondo S.J."/>
            <person name="Dannebaum R.O."/>
            <person name="Kuo R.C."/>
            <person name="Labutti K."/>
            <person name="Haridas S."/>
            <person name="Kuo A."/>
            <person name="Salamov A."/>
            <person name="Ahrendt S.R."/>
            <person name="Lipzen A."/>
            <person name="Sullivan W."/>
            <person name="Andreopoulos W.B."/>
            <person name="Clum A."/>
            <person name="Lindquist E."/>
            <person name="Daum C."/>
            <person name="Ramamoorthy G.K."/>
            <person name="Gryganskyi A."/>
            <person name="Culley D."/>
            <person name="Magnuson J.K."/>
            <person name="James T.Y."/>
            <person name="O'Malley M.A."/>
            <person name="Stajich J.E."/>
            <person name="Spatafora J.W."/>
            <person name="Visel A."/>
            <person name="Grigoriev I.V."/>
        </authorList>
    </citation>
    <scope>NUCLEOTIDE SEQUENCE [LARGE SCALE GENOMIC DNA]</scope>
    <source>
        <strain evidence="5 6">NRRL 2496</strain>
    </source>
</reference>
<dbReference type="GO" id="GO:0006383">
    <property type="term" value="P:transcription by RNA polymerase III"/>
    <property type="evidence" value="ECO:0007669"/>
    <property type="project" value="InterPro"/>
</dbReference>
<gene>
    <name evidence="5" type="ORF">BCR43DRAFT_481618</name>
</gene>
<dbReference type="EMBL" id="MCGN01000001">
    <property type="protein sequence ID" value="ORZ02482.1"/>
    <property type="molecule type" value="Genomic_DNA"/>
</dbReference>
<name>A0A1X2HSC0_SYNRA</name>
<evidence type="ECO:0000256" key="1">
    <source>
        <dbReference type="ARBA" id="ARBA00004123"/>
    </source>
</evidence>
<dbReference type="InterPro" id="IPR024661">
    <property type="entry name" value="RNA_pol_III_Rpc31"/>
</dbReference>
<comment type="subcellular location">
    <subcellularLocation>
        <location evidence="1">Nucleus</location>
    </subcellularLocation>
</comment>
<dbReference type="OMA" id="YYNIRYR"/>
<dbReference type="Pfam" id="PF11705">
    <property type="entry name" value="RNA_pol_3_Rpc31"/>
    <property type="match status" value="1"/>
</dbReference>
<accession>A0A1X2HSC0</accession>
<dbReference type="PIRSF" id="PIRSF000777">
    <property type="entry name" value="RNA_polIII_C31"/>
    <property type="match status" value="1"/>
</dbReference>
<evidence type="ECO:0000256" key="4">
    <source>
        <dbReference type="SAM" id="MobiDB-lite"/>
    </source>
</evidence>
<dbReference type="InParanoid" id="A0A1X2HSC0"/>